<dbReference type="STRING" id="121719.APZ00_18880"/>
<dbReference type="InterPro" id="IPR012349">
    <property type="entry name" value="Split_barrel_FMN-bd"/>
</dbReference>
<dbReference type="Pfam" id="PF04299">
    <property type="entry name" value="FMN_bind_2"/>
    <property type="match status" value="1"/>
</dbReference>
<dbReference type="KEGG" id="pphr:APZ00_18880"/>
<dbReference type="PANTHER" id="PTHR35802:SF1">
    <property type="entry name" value="PROTEASE SYNTHASE AND SPORULATION PROTEIN PAI 2"/>
    <property type="match status" value="1"/>
</dbReference>
<sequence length="206" mass="22547">MYTPAHFAEADPDEIERLISAFPLAAVVADTPGGLCANHLPLLRSGDRLAGHVALANAMHEEVPDGAPVLAIFRGGDAYVSPNWYPSKAETHRAVPTWNYQVVHVHGHIRWLREAAAKRRIVSLLTSRFEKPLNGEGAWKMGDAPADYLEDMISKIVALEISILRIEAKSKLNQNHPEANRQAVAQELAARGADHLAAAMRRKSGE</sequence>
<proteinExistence type="predicted"/>
<reference evidence="1 2" key="1">
    <citation type="submission" date="2015-10" db="EMBL/GenBank/DDBJ databases">
        <title>The world's first case of liver abscess caused by Pannonibacter phragmitetus.</title>
        <authorList>
            <person name="Ming D."/>
            <person name="Wang M."/>
            <person name="Zhou Y."/>
            <person name="Jiang T."/>
            <person name="Hu S."/>
        </authorList>
    </citation>
    <scope>NUCLEOTIDE SEQUENCE [LARGE SCALE GENOMIC DNA]</scope>
    <source>
        <strain evidence="1 2">31801</strain>
    </source>
</reference>
<protein>
    <submittedName>
        <fullName evidence="1">Transcriptional regulator</fullName>
    </submittedName>
</protein>
<dbReference type="PIRSF" id="PIRSF010372">
    <property type="entry name" value="PaiB"/>
    <property type="match status" value="1"/>
</dbReference>
<dbReference type="InterPro" id="IPR007396">
    <property type="entry name" value="TR_PAI2-type"/>
</dbReference>
<dbReference type="eggNOG" id="COG2808">
    <property type="taxonomic scope" value="Bacteria"/>
</dbReference>
<dbReference type="RefSeq" id="WP_058899844.1">
    <property type="nucleotide sequence ID" value="NZ_CP013068.1"/>
</dbReference>
<name>A0A0U3PAU8_9HYPH</name>
<accession>A0A0U3PAU8</accession>
<evidence type="ECO:0000313" key="2">
    <source>
        <dbReference type="Proteomes" id="UP000064921"/>
    </source>
</evidence>
<dbReference type="Proteomes" id="UP000064921">
    <property type="component" value="Chromosome"/>
</dbReference>
<keyword evidence="2" id="KW-1185">Reference proteome</keyword>
<dbReference type="PANTHER" id="PTHR35802">
    <property type="entry name" value="PROTEASE SYNTHASE AND SPORULATION PROTEIN PAI 2"/>
    <property type="match status" value="1"/>
</dbReference>
<dbReference type="SUPFAM" id="SSF50475">
    <property type="entry name" value="FMN-binding split barrel"/>
    <property type="match status" value="1"/>
</dbReference>
<gene>
    <name evidence="1" type="ORF">APZ00_18880</name>
</gene>
<dbReference type="EMBL" id="CP013068">
    <property type="protein sequence ID" value="ALV28853.1"/>
    <property type="molecule type" value="Genomic_DNA"/>
</dbReference>
<dbReference type="Gene3D" id="2.30.110.10">
    <property type="entry name" value="Electron Transport, Fmn-binding Protein, Chain A"/>
    <property type="match status" value="1"/>
</dbReference>
<organism evidence="1 2">
    <name type="scientific">Pannonibacter phragmitetus</name>
    <dbReference type="NCBI Taxonomy" id="121719"/>
    <lineage>
        <taxon>Bacteria</taxon>
        <taxon>Pseudomonadati</taxon>
        <taxon>Pseudomonadota</taxon>
        <taxon>Alphaproteobacteria</taxon>
        <taxon>Hyphomicrobiales</taxon>
        <taxon>Stappiaceae</taxon>
        <taxon>Pannonibacter</taxon>
    </lineage>
</organism>
<dbReference type="AlphaFoldDB" id="A0A0U3PAU8"/>
<evidence type="ECO:0000313" key="1">
    <source>
        <dbReference type="EMBL" id="ALV28853.1"/>
    </source>
</evidence>